<dbReference type="RefSeq" id="XP_038076593.1">
    <property type="nucleotide sequence ID" value="XM_038220665.1"/>
</dbReference>
<dbReference type="GeneID" id="119744627"/>
<evidence type="ECO:0000313" key="3">
    <source>
        <dbReference type="Proteomes" id="UP000887568"/>
    </source>
</evidence>
<dbReference type="OrthoDB" id="6155282at2759"/>
<evidence type="ECO:0000256" key="1">
    <source>
        <dbReference type="SAM" id="MobiDB-lite"/>
    </source>
</evidence>
<reference evidence="2" key="1">
    <citation type="submission" date="2022-11" db="UniProtKB">
        <authorList>
            <consortium name="EnsemblMetazoa"/>
        </authorList>
    </citation>
    <scope>IDENTIFICATION</scope>
</reference>
<dbReference type="Proteomes" id="UP000887568">
    <property type="component" value="Unplaced"/>
</dbReference>
<accession>A0A914BJX7</accession>
<dbReference type="AlphaFoldDB" id="A0A914BJX7"/>
<sequence>MAESPSLSLEHASDERQPIPEGSLHPQSDQTARAAIGELKNNDRTLHSADLKADGSVSSAGNEKHLQHTVKAIGQGMKTACLQWEQLMLESEQFELFCPTRVDKLLQEAKAMEAHLLHQKEQLINRLRKLSQTLQVVP</sequence>
<feature type="region of interest" description="Disordered" evidence="1">
    <location>
        <begin position="1"/>
        <end position="32"/>
    </location>
</feature>
<proteinExistence type="predicted"/>
<dbReference type="EnsemblMetazoa" id="XM_038220665.1">
    <property type="protein sequence ID" value="XP_038076593.1"/>
    <property type="gene ID" value="LOC119744627"/>
</dbReference>
<keyword evidence="3" id="KW-1185">Reference proteome</keyword>
<name>A0A914BJX7_PATMI</name>
<organism evidence="2 3">
    <name type="scientific">Patiria miniata</name>
    <name type="common">Bat star</name>
    <name type="synonym">Asterina miniata</name>
    <dbReference type="NCBI Taxonomy" id="46514"/>
    <lineage>
        <taxon>Eukaryota</taxon>
        <taxon>Metazoa</taxon>
        <taxon>Echinodermata</taxon>
        <taxon>Eleutherozoa</taxon>
        <taxon>Asterozoa</taxon>
        <taxon>Asteroidea</taxon>
        <taxon>Valvatacea</taxon>
        <taxon>Valvatida</taxon>
        <taxon>Asterinidae</taxon>
        <taxon>Patiria</taxon>
    </lineage>
</organism>
<protein>
    <submittedName>
        <fullName evidence="2">Uncharacterized protein</fullName>
    </submittedName>
</protein>
<evidence type="ECO:0000313" key="2">
    <source>
        <dbReference type="EnsemblMetazoa" id="XP_038076593.1"/>
    </source>
</evidence>